<dbReference type="InterPro" id="IPR035439">
    <property type="entry name" value="UPF0145_dom_sf"/>
</dbReference>
<comment type="caution">
    <text evidence="3">The sequence shown here is derived from an EMBL/GenBank/DDBJ whole genome shotgun (WGS) entry which is preliminary data.</text>
</comment>
<evidence type="ECO:0000313" key="6">
    <source>
        <dbReference type="Proteomes" id="UP000585749"/>
    </source>
</evidence>
<accession>A0A4Y4G9F2</accession>
<evidence type="ECO:0000313" key="3">
    <source>
        <dbReference type="EMBL" id="NKY67705.1"/>
    </source>
</evidence>
<dbReference type="Proteomes" id="UP000585749">
    <property type="component" value="Unassembled WGS sequence"/>
</dbReference>
<dbReference type="HAMAP" id="MF_00338">
    <property type="entry name" value="UPF0145"/>
    <property type="match status" value="1"/>
</dbReference>
<dbReference type="InterPro" id="IPR002765">
    <property type="entry name" value="UPF0145_YbjQ-like"/>
</dbReference>
<gene>
    <name evidence="4" type="ORF">GA0061075_11813</name>
    <name evidence="3" type="ORF">HF960_08625</name>
</gene>
<keyword evidence="5" id="KW-1185">Reference proteome</keyword>
<evidence type="ECO:0000313" key="5">
    <source>
        <dbReference type="Proteomes" id="UP000182448"/>
    </source>
</evidence>
<sequence>MSEKVLITTTESIAGYQTVETFGEVFGLTTRSRNVISSFGQSVKTLVGGEIKGYTKLQDTARDEAIDRLKTAAAKLGANAVVMMRFDSSSGTIGDSVTAYGTAVKIEKVGD</sequence>
<evidence type="ECO:0000313" key="4">
    <source>
        <dbReference type="EMBL" id="SCC11981.1"/>
    </source>
</evidence>
<dbReference type="OrthoDB" id="9796448at2"/>
<dbReference type="PANTHER" id="PTHR34068">
    <property type="entry name" value="UPF0145 PROTEIN YBJQ"/>
    <property type="match status" value="1"/>
</dbReference>
<dbReference type="SUPFAM" id="SSF117782">
    <property type="entry name" value="YbjQ-like"/>
    <property type="match status" value="1"/>
</dbReference>
<dbReference type="AlphaFoldDB" id="A0A4Y4G9F2"/>
<dbReference type="PANTHER" id="PTHR34068:SF2">
    <property type="entry name" value="UPF0145 PROTEIN SCO3412"/>
    <property type="match status" value="1"/>
</dbReference>
<reference evidence="4 5" key="1">
    <citation type="submission" date="2016-08" db="EMBL/GenBank/DDBJ databases">
        <authorList>
            <person name="Varghese N."/>
            <person name="Submissions Spin"/>
        </authorList>
    </citation>
    <scope>NUCLEOTIDE SEQUENCE [LARGE SCALE GENOMIC DNA]</scope>
    <source>
        <strain evidence="4 5">R-53116</strain>
    </source>
</reference>
<comment type="similarity">
    <text evidence="1 2">Belongs to the UPF0145 family.</text>
</comment>
<dbReference type="EMBL" id="FMAW01000018">
    <property type="protein sequence ID" value="SCC11981.1"/>
    <property type="molecule type" value="Genomic_DNA"/>
</dbReference>
<evidence type="ECO:0000256" key="2">
    <source>
        <dbReference type="HAMAP-Rule" id="MF_00338"/>
    </source>
</evidence>
<dbReference type="Proteomes" id="UP000182448">
    <property type="component" value="Unassembled WGS sequence"/>
</dbReference>
<name>A0A4Y4G9F2_WEIHE</name>
<dbReference type="RefSeq" id="WP_074428034.1">
    <property type="nucleotide sequence ID" value="NZ_BJEG01000019.1"/>
</dbReference>
<reference evidence="3 6" key="2">
    <citation type="submission" date="2020-04" db="EMBL/GenBank/DDBJ databases">
        <title>MicrobeNet Type strains.</title>
        <authorList>
            <person name="Nicholson A.C."/>
        </authorList>
    </citation>
    <scope>NUCLEOTIDE SEQUENCE [LARGE SCALE GENOMIC DNA]</scope>
    <source>
        <strain evidence="3 6">CCUG 33494</strain>
    </source>
</reference>
<protein>
    <recommendedName>
        <fullName evidence="2">UPF0145 protein GA0061075_11813</fullName>
    </recommendedName>
</protein>
<organism evidence="3 6">
    <name type="scientific">Weissella hellenica</name>
    <dbReference type="NCBI Taxonomy" id="46256"/>
    <lineage>
        <taxon>Bacteria</taxon>
        <taxon>Bacillati</taxon>
        <taxon>Bacillota</taxon>
        <taxon>Bacilli</taxon>
        <taxon>Lactobacillales</taxon>
        <taxon>Lactobacillaceae</taxon>
        <taxon>Weissella</taxon>
    </lineage>
</organism>
<dbReference type="EMBL" id="JAAXPM010000017">
    <property type="protein sequence ID" value="NKY67705.1"/>
    <property type="molecule type" value="Genomic_DNA"/>
</dbReference>
<proteinExistence type="inferred from homology"/>
<dbReference type="Gene3D" id="3.30.110.70">
    <property type="entry name" value="Hypothetical protein apc22750. Chain B"/>
    <property type="match status" value="1"/>
</dbReference>
<dbReference type="Pfam" id="PF01906">
    <property type="entry name" value="YbjQ_1"/>
    <property type="match status" value="1"/>
</dbReference>
<evidence type="ECO:0000256" key="1">
    <source>
        <dbReference type="ARBA" id="ARBA00010751"/>
    </source>
</evidence>